<dbReference type="PROSITE" id="PS51671">
    <property type="entry name" value="ACT"/>
    <property type="match status" value="1"/>
</dbReference>
<evidence type="ECO:0000256" key="7">
    <source>
        <dbReference type="ARBA" id="ARBA00023004"/>
    </source>
</evidence>
<dbReference type="Gene3D" id="3.30.70.260">
    <property type="match status" value="1"/>
</dbReference>
<keyword evidence="15" id="KW-1185">Reference proteome</keyword>
<dbReference type="PIRSF" id="PIRSF036692">
    <property type="entry name" value="SDH_B"/>
    <property type="match status" value="1"/>
</dbReference>
<accession>A0A369BFK6</accession>
<dbReference type="GO" id="GO:0003941">
    <property type="term" value="F:L-serine ammonia-lyase activity"/>
    <property type="evidence" value="ECO:0007669"/>
    <property type="project" value="UniProtKB-UniRule"/>
</dbReference>
<dbReference type="InterPro" id="IPR054480">
    <property type="entry name" value="AHAS_small-like_ACT"/>
</dbReference>
<evidence type="ECO:0000256" key="4">
    <source>
        <dbReference type="ARBA" id="ARBA00022432"/>
    </source>
</evidence>
<comment type="cofactor">
    <cofactor evidence="1 12">
        <name>[4Fe-4S] cluster</name>
        <dbReference type="ChEBI" id="CHEBI:49883"/>
    </cofactor>
</comment>
<dbReference type="InterPro" id="IPR029009">
    <property type="entry name" value="ASB_dom_sf"/>
</dbReference>
<dbReference type="InterPro" id="IPR051318">
    <property type="entry name" value="Fe-S_L-Ser"/>
</dbReference>
<dbReference type="EMBL" id="QPJW01000003">
    <property type="protein sequence ID" value="RCX20329.1"/>
    <property type="molecule type" value="Genomic_DNA"/>
</dbReference>
<comment type="similarity">
    <text evidence="3 11 12">Belongs to the iron-sulfur dependent L-serine dehydratase family.</text>
</comment>
<dbReference type="Pfam" id="PF22629">
    <property type="entry name" value="ACT_AHAS_ss"/>
    <property type="match status" value="1"/>
</dbReference>
<dbReference type="GO" id="GO:0006094">
    <property type="term" value="P:gluconeogenesis"/>
    <property type="evidence" value="ECO:0007669"/>
    <property type="project" value="UniProtKB-UniRule"/>
</dbReference>
<evidence type="ECO:0000256" key="6">
    <source>
        <dbReference type="ARBA" id="ARBA00022723"/>
    </source>
</evidence>
<dbReference type="SUPFAM" id="SSF143548">
    <property type="entry name" value="Serine metabolism enzymes domain"/>
    <property type="match status" value="1"/>
</dbReference>
<dbReference type="Pfam" id="PF03315">
    <property type="entry name" value="SDH_beta"/>
    <property type="match status" value="1"/>
</dbReference>
<dbReference type="PANTHER" id="PTHR30182:SF12">
    <property type="entry name" value="L-SERINE DEHYDRATASE, BETA CHAIN-RELATED"/>
    <property type="match status" value="1"/>
</dbReference>
<dbReference type="SUPFAM" id="SSF55021">
    <property type="entry name" value="ACT-like"/>
    <property type="match status" value="1"/>
</dbReference>
<keyword evidence="5 11" id="KW-0004">4Fe-4S</keyword>
<keyword evidence="4 11" id="KW-0312">Gluconeogenesis</keyword>
<comment type="caution">
    <text evidence="14">The sequence shown here is derived from an EMBL/GenBank/DDBJ whole genome shotgun (WGS) entry which is preliminary data.</text>
</comment>
<evidence type="ECO:0000256" key="11">
    <source>
        <dbReference type="PIRNR" id="PIRNR036692"/>
    </source>
</evidence>
<dbReference type="GO" id="GO:0051539">
    <property type="term" value="F:4 iron, 4 sulfur cluster binding"/>
    <property type="evidence" value="ECO:0007669"/>
    <property type="project" value="UniProtKB-UniRule"/>
</dbReference>
<evidence type="ECO:0000256" key="12">
    <source>
        <dbReference type="RuleBase" id="RU366059"/>
    </source>
</evidence>
<sequence>MRFKNVFSIIGPAMIGPSSSHTAGAVRIGRFARQLLGEMPGEAKICFYGSFAETFKGHGTDLAVVGGILDYPTDDERIRHSLQNAEDMGVELQFSTGVAPGAHPNTVKIVLSAGEKRSEVIGASIGGGTIMIRNIDGFEAKCSGELPTLVIAHADRQGVLAGITALFSRENVNIGFIITDRKGRTAEALTMVEADSAIPENLIKAISALPHVSRISSIHLT</sequence>
<feature type="domain" description="ACT" evidence="13">
    <location>
        <begin position="148"/>
        <end position="221"/>
    </location>
</feature>
<proteinExistence type="inferred from homology"/>
<organism evidence="14 15">
    <name type="scientific">Fontibacillus phaseoli</name>
    <dbReference type="NCBI Taxonomy" id="1416533"/>
    <lineage>
        <taxon>Bacteria</taxon>
        <taxon>Bacillati</taxon>
        <taxon>Bacillota</taxon>
        <taxon>Bacilli</taxon>
        <taxon>Bacillales</taxon>
        <taxon>Paenibacillaceae</taxon>
        <taxon>Fontibacillus</taxon>
    </lineage>
</organism>
<protein>
    <recommendedName>
        <fullName evidence="11">L-serine deaminase</fullName>
    </recommendedName>
</protein>
<evidence type="ECO:0000256" key="10">
    <source>
        <dbReference type="ARBA" id="ARBA00049406"/>
    </source>
</evidence>
<evidence type="ECO:0000256" key="2">
    <source>
        <dbReference type="ARBA" id="ARBA00004742"/>
    </source>
</evidence>
<comment type="catalytic activity">
    <reaction evidence="10 11 12">
        <text>L-serine = pyruvate + NH4(+)</text>
        <dbReference type="Rhea" id="RHEA:19169"/>
        <dbReference type="ChEBI" id="CHEBI:15361"/>
        <dbReference type="ChEBI" id="CHEBI:28938"/>
        <dbReference type="ChEBI" id="CHEBI:33384"/>
        <dbReference type="EC" id="4.3.1.17"/>
    </reaction>
</comment>
<evidence type="ECO:0000313" key="14">
    <source>
        <dbReference type="EMBL" id="RCX20329.1"/>
    </source>
</evidence>
<dbReference type="InterPro" id="IPR004643">
    <property type="entry name" value="Fe-S_L-Ser_bsu"/>
</dbReference>
<comment type="pathway">
    <text evidence="2 11">Carbohydrate biosynthesis; gluconeogenesis.</text>
</comment>
<dbReference type="RefSeq" id="WP_114496422.1">
    <property type="nucleotide sequence ID" value="NZ_QPJW01000003.1"/>
</dbReference>
<evidence type="ECO:0000256" key="9">
    <source>
        <dbReference type="ARBA" id="ARBA00023239"/>
    </source>
</evidence>
<evidence type="ECO:0000256" key="3">
    <source>
        <dbReference type="ARBA" id="ARBA00008636"/>
    </source>
</evidence>
<gene>
    <name evidence="14" type="ORF">DFP94_10349</name>
</gene>
<evidence type="ECO:0000256" key="1">
    <source>
        <dbReference type="ARBA" id="ARBA00001966"/>
    </source>
</evidence>
<reference evidence="14 15" key="1">
    <citation type="submission" date="2018-07" db="EMBL/GenBank/DDBJ databases">
        <title>Genomic Encyclopedia of Type Strains, Phase III (KMG-III): the genomes of soil and plant-associated and newly described type strains.</title>
        <authorList>
            <person name="Whitman W."/>
        </authorList>
    </citation>
    <scope>NUCLEOTIDE SEQUENCE [LARGE SCALE GENOMIC DNA]</scope>
    <source>
        <strain evidence="14 15">CECT 8333</strain>
    </source>
</reference>
<evidence type="ECO:0000313" key="15">
    <source>
        <dbReference type="Proteomes" id="UP000253090"/>
    </source>
</evidence>
<dbReference type="Gene3D" id="3.30.1330.90">
    <property type="entry name" value="D-3-phosphoglycerate dehydrogenase, domain 3"/>
    <property type="match status" value="1"/>
</dbReference>
<keyword evidence="9 11" id="KW-0456">Lyase</keyword>
<dbReference type="UniPathway" id="UPA00138"/>
<name>A0A369BFK6_9BACL</name>
<dbReference type="OrthoDB" id="9813137at2"/>
<dbReference type="InterPro" id="IPR005131">
    <property type="entry name" value="Ser_deHydtase_bsu"/>
</dbReference>
<dbReference type="InterPro" id="IPR002912">
    <property type="entry name" value="ACT_dom"/>
</dbReference>
<keyword evidence="6 11" id="KW-0479">Metal-binding</keyword>
<dbReference type="AlphaFoldDB" id="A0A369BFK6"/>
<keyword evidence="8 11" id="KW-0411">Iron-sulfur</keyword>
<evidence type="ECO:0000259" key="13">
    <source>
        <dbReference type="PROSITE" id="PS51671"/>
    </source>
</evidence>
<dbReference type="NCBIfam" id="TIGR00719">
    <property type="entry name" value="sda_beta"/>
    <property type="match status" value="1"/>
</dbReference>
<dbReference type="GO" id="GO:0046872">
    <property type="term" value="F:metal ion binding"/>
    <property type="evidence" value="ECO:0007669"/>
    <property type="project" value="UniProtKB-UniRule"/>
</dbReference>
<dbReference type="PANTHER" id="PTHR30182">
    <property type="entry name" value="L-SERINE DEHYDRATASE"/>
    <property type="match status" value="1"/>
</dbReference>
<evidence type="ECO:0000256" key="5">
    <source>
        <dbReference type="ARBA" id="ARBA00022485"/>
    </source>
</evidence>
<dbReference type="InterPro" id="IPR045865">
    <property type="entry name" value="ACT-like_dom_sf"/>
</dbReference>
<dbReference type="Proteomes" id="UP000253090">
    <property type="component" value="Unassembled WGS sequence"/>
</dbReference>
<keyword evidence="7 11" id="KW-0408">Iron</keyword>
<evidence type="ECO:0000256" key="8">
    <source>
        <dbReference type="ARBA" id="ARBA00023014"/>
    </source>
</evidence>